<dbReference type="Gene3D" id="2.60.120.260">
    <property type="entry name" value="Galactose-binding domain-like"/>
    <property type="match status" value="1"/>
</dbReference>
<dbReference type="EMBL" id="UYJE01010247">
    <property type="protein sequence ID" value="VDI81253.1"/>
    <property type="molecule type" value="Genomic_DNA"/>
</dbReference>
<dbReference type="AlphaFoldDB" id="A0A8B6HK69"/>
<dbReference type="InterPro" id="IPR008979">
    <property type="entry name" value="Galactose-bd-like_sf"/>
</dbReference>
<accession>A0A8B6HK69</accession>
<gene>
    <name evidence="1" type="ORF">MGAL_10B064376</name>
</gene>
<evidence type="ECO:0000313" key="2">
    <source>
        <dbReference type="Proteomes" id="UP000596742"/>
    </source>
</evidence>
<name>A0A8B6HK69_MYTGA</name>
<dbReference type="Proteomes" id="UP000596742">
    <property type="component" value="Unassembled WGS sequence"/>
</dbReference>
<organism evidence="1 2">
    <name type="scientific">Mytilus galloprovincialis</name>
    <name type="common">Mediterranean mussel</name>
    <dbReference type="NCBI Taxonomy" id="29158"/>
    <lineage>
        <taxon>Eukaryota</taxon>
        <taxon>Metazoa</taxon>
        <taxon>Spiralia</taxon>
        <taxon>Lophotrochozoa</taxon>
        <taxon>Mollusca</taxon>
        <taxon>Bivalvia</taxon>
        <taxon>Autobranchia</taxon>
        <taxon>Pteriomorphia</taxon>
        <taxon>Mytilida</taxon>
        <taxon>Mytiloidea</taxon>
        <taxon>Mytilidae</taxon>
        <taxon>Mytilinae</taxon>
        <taxon>Mytilus</taxon>
    </lineage>
</organism>
<dbReference type="OrthoDB" id="6038907at2759"/>
<reference evidence="1" key="1">
    <citation type="submission" date="2018-11" db="EMBL/GenBank/DDBJ databases">
        <authorList>
            <person name="Alioto T."/>
            <person name="Alioto T."/>
        </authorList>
    </citation>
    <scope>NUCLEOTIDE SEQUENCE</scope>
</reference>
<dbReference type="SUPFAM" id="SSF49785">
    <property type="entry name" value="Galactose-binding domain-like"/>
    <property type="match status" value="1"/>
</dbReference>
<protein>
    <submittedName>
        <fullName evidence="1">Uncharacterized protein</fullName>
    </submittedName>
</protein>
<evidence type="ECO:0000313" key="1">
    <source>
        <dbReference type="EMBL" id="VDI81253.1"/>
    </source>
</evidence>
<comment type="caution">
    <text evidence="1">The sequence shown here is derived from an EMBL/GenBank/DDBJ whole genome shotgun (WGS) entry which is preliminary data.</text>
</comment>
<proteinExistence type="predicted"/>
<keyword evidence="2" id="KW-1185">Reference proteome</keyword>
<sequence length="176" mass="19950">MRTLLSLFCLNRPNTSITPTYLSQQTKYLSCFIHVIDFPEQLSDFDVEVSMPSCSCNKWNSLDEGDELQCHFQATASQHITITCPNNTRGRFVRIKRRDTEVLVICEVEVYGDSVNSIIKAGRLRTAYACGYIGYRYIGPAIETFVANSDVHCTVTCLTDTACSVQSMTRTRMYVR</sequence>